<dbReference type="PANTHER" id="PTHR11306:SF68">
    <property type="entry name" value="NPC INTRACELLULAR CHOLESTEROL TRANSPORTER 2"/>
    <property type="match status" value="1"/>
</dbReference>
<keyword evidence="3" id="KW-0964">Secreted</keyword>
<comment type="caution">
    <text evidence="5">The sequence shown here is derived from an EMBL/GenBank/DDBJ whole genome shotgun (WGS) entry which is preliminary data.</text>
</comment>
<reference evidence="5" key="1">
    <citation type="submission" date="2019-05" db="EMBL/GenBank/DDBJ databases">
        <title>Annotation for the trematode Fasciolopsis buski.</title>
        <authorList>
            <person name="Choi Y.-J."/>
        </authorList>
    </citation>
    <scope>NUCLEOTIDE SEQUENCE</scope>
    <source>
        <strain evidence="5">HT</strain>
        <tissue evidence="5">Whole worm</tissue>
    </source>
</reference>
<dbReference type="GO" id="GO:0032934">
    <property type="term" value="F:sterol binding"/>
    <property type="evidence" value="ECO:0007669"/>
    <property type="project" value="InterPro"/>
</dbReference>
<evidence type="ECO:0000313" key="5">
    <source>
        <dbReference type="EMBL" id="KAA0186711.1"/>
    </source>
</evidence>
<evidence type="ECO:0000256" key="3">
    <source>
        <dbReference type="ARBA" id="ARBA00022525"/>
    </source>
</evidence>
<accession>A0A8E0RMX5</accession>
<dbReference type="PANTHER" id="PTHR11306">
    <property type="entry name" value="NIEMANN PICK TYPE C2 PROTEIN NPC2-RELATED"/>
    <property type="match status" value="1"/>
</dbReference>
<comment type="subcellular location">
    <subcellularLocation>
        <location evidence="1">Secreted</location>
    </subcellularLocation>
</comment>
<dbReference type="Proteomes" id="UP000728185">
    <property type="component" value="Unassembled WGS sequence"/>
</dbReference>
<dbReference type="GO" id="GO:0015918">
    <property type="term" value="P:sterol transport"/>
    <property type="evidence" value="ECO:0007669"/>
    <property type="project" value="InterPro"/>
</dbReference>
<dbReference type="Gene3D" id="2.60.40.770">
    <property type="match status" value="1"/>
</dbReference>
<protein>
    <submittedName>
        <fullName evidence="5">Epididymal secretory protein E1</fullName>
    </submittedName>
</protein>
<dbReference type="GO" id="GO:0005576">
    <property type="term" value="C:extracellular region"/>
    <property type="evidence" value="ECO:0007669"/>
    <property type="project" value="UniProtKB-SubCell"/>
</dbReference>
<proteinExistence type="inferred from homology"/>
<name>A0A8E0RMX5_9TREM</name>
<dbReference type="EMBL" id="LUCM01009601">
    <property type="protein sequence ID" value="KAA0186711.1"/>
    <property type="molecule type" value="Genomic_DNA"/>
</dbReference>
<sequence>MFILKIACSIRIHLRHTSLLFPSVSGSNVGKLINVTVTPCDTKPCSLYRGEKAKVSITFQTNHPVKKGSSVVHGIIAHVPVPFPLDNDDLCTFTQPGCPISSESTAVYSYELPVLDIYPTVSYPNTLVSVRVVRFYQHG</sequence>
<evidence type="ECO:0000256" key="2">
    <source>
        <dbReference type="ARBA" id="ARBA00006370"/>
    </source>
</evidence>
<dbReference type="InterPro" id="IPR014756">
    <property type="entry name" value="Ig_E-set"/>
</dbReference>
<keyword evidence="6" id="KW-1185">Reference proteome</keyword>
<dbReference type="Pfam" id="PF02221">
    <property type="entry name" value="E1_DerP2_DerF2"/>
    <property type="match status" value="1"/>
</dbReference>
<dbReference type="FunFam" id="2.60.40.770:FF:000001">
    <property type="entry name" value="NPC intracellular cholesterol transporter 2"/>
    <property type="match status" value="1"/>
</dbReference>
<feature type="domain" description="MD-2-related lipid-recognition" evidence="4">
    <location>
        <begin position="26"/>
        <end position="135"/>
    </location>
</feature>
<dbReference type="InterPro" id="IPR003172">
    <property type="entry name" value="ML_dom"/>
</dbReference>
<gene>
    <name evidence="5" type="ORF">FBUS_06455</name>
</gene>
<evidence type="ECO:0000313" key="6">
    <source>
        <dbReference type="Proteomes" id="UP000728185"/>
    </source>
</evidence>
<dbReference type="AlphaFoldDB" id="A0A8E0RMX5"/>
<dbReference type="SUPFAM" id="SSF81296">
    <property type="entry name" value="E set domains"/>
    <property type="match status" value="1"/>
</dbReference>
<dbReference type="SMART" id="SM00737">
    <property type="entry name" value="ML"/>
    <property type="match status" value="1"/>
</dbReference>
<organism evidence="5 6">
    <name type="scientific">Fasciolopsis buskii</name>
    <dbReference type="NCBI Taxonomy" id="27845"/>
    <lineage>
        <taxon>Eukaryota</taxon>
        <taxon>Metazoa</taxon>
        <taxon>Spiralia</taxon>
        <taxon>Lophotrochozoa</taxon>
        <taxon>Platyhelminthes</taxon>
        <taxon>Trematoda</taxon>
        <taxon>Digenea</taxon>
        <taxon>Plagiorchiida</taxon>
        <taxon>Echinostomata</taxon>
        <taxon>Echinostomatoidea</taxon>
        <taxon>Fasciolidae</taxon>
        <taxon>Fasciolopsis</taxon>
    </lineage>
</organism>
<evidence type="ECO:0000256" key="1">
    <source>
        <dbReference type="ARBA" id="ARBA00004613"/>
    </source>
</evidence>
<evidence type="ECO:0000259" key="4">
    <source>
        <dbReference type="SMART" id="SM00737"/>
    </source>
</evidence>
<dbReference type="InterPro" id="IPR039670">
    <property type="entry name" value="NPC2-like"/>
</dbReference>
<dbReference type="OrthoDB" id="6489092at2759"/>
<comment type="similarity">
    <text evidence="2">Belongs to the NPC2 family.</text>
</comment>